<dbReference type="Proteomes" id="UP000784294">
    <property type="component" value="Unassembled WGS sequence"/>
</dbReference>
<sequence length="219" mass="22946">MTDGLTNQHKTASLPQSISGKGLLEVASRGGDDFCGPYQLHKSFANSAEIIESTPSVTTSPVKGSDEKCTPEQGTVSTVGLRQDIEISTGQLDSITATASRENYPNSSNITKTITSENIPSEHNPSEPKPLGFIGYHGDDQYGVNTAWATLESAGAVSCSGSDTTGNSASSRKHYVGCCPVASGEHWIGSWLTKSSQSVVIDGKHGKSTVSETTVFACN</sequence>
<keyword evidence="2" id="KW-1185">Reference proteome</keyword>
<dbReference type="AlphaFoldDB" id="A0A3S4ZMR5"/>
<protein>
    <submittedName>
        <fullName evidence="1">Uncharacterized protein</fullName>
    </submittedName>
</protein>
<comment type="caution">
    <text evidence="1">The sequence shown here is derived from an EMBL/GenBank/DDBJ whole genome shotgun (WGS) entry which is preliminary data.</text>
</comment>
<organism evidence="1 2">
    <name type="scientific">Protopolystoma xenopodis</name>
    <dbReference type="NCBI Taxonomy" id="117903"/>
    <lineage>
        <taxon>Eukaryota</taxon>
        <taxon>Metazoa</taxon>
        <taxon>Spiralia</taxon>
        <taxon>Lophotrochozoa</taxon>
        <taxon>Platyhelminthes</taxon>
        <taxon>Monogenea</taxon>
        <taxon>Polyopisthocotylea</taxon>
        <taxon>Polystomatidea</taxon>
        <taxon>Polystomatidae</taxon>
        <taxon>Protopolystoma</taxon>
    </lineage>
</organism>
<reference evidence="1" key="1">
    <citation type="submission" date="2018-11" db="EMBL/GenBank/DDBJ databases">
        <authorList>
            <consortium name="Pathogen Informatics"/>
        </authorList>
    </citation>
    <scope>NUCLEOTIDE SEQUENCE</scope>
</reference>
<accession>A0A3S4ZMR5</accession>
<proteinExistence type="predicted"/>
<name>A0A3S4ZMR5_9PLAT</name>
<dbReference type="EMBL" id="CAAALY010024583">
    <property type="protein sequence ID" value="VEL15430.1"/>
    <property type="molecule type" value="Genomic_DNA"/>
</dbReference>
<evidence type="ECO:0000313" key="2">
    <source>
        <dbReference type="Proteomes" id="UP000784294"/>
    </source>
</evidence>
<gene>
    <name evidence="1" type="ORF">PXEA_LOCUS8870</name>
</gene>
<evidence type="ECO:0000313" key="1">
    <source>
        <dbReference type="EMBL" id="VEL15430.1"/>
    </source>
</evidence>